<evidence type="ECO:0000256" key="1">
    <source>
        <dbReference type="SAM" id="MobiDB-lite"/>
    </source>
</evidence>
<proteinExistence type="predicted"/>
<keyword evidence="3" id="KW-1185">Reference proteome</keyword>
<gene>
    <name evidence="2" type="ORF">A6302_03036</name>
</gene>
<feature type="region of interest" description="Disordered" evidence="1">
    <location>
        <begin position="29"/>
        <end position="49"/>
    </location>
</feature>
<evidence type="ECO:0000313" key="3">
    <source>
        <dbReference type="Proteomes" id="UP000094622"/>
    </source>
</evidence>
<reference evidence="2 3" key="1">
    <citation type="submission" date="2016-07" db="EMBL/GenBank/DDBJ databases">
        <title>Draft Genome Sequence of Methylobrevis pamukkalensis PK2.</title>
        <authorList>
            <person name="Vasilenko O.V."/>
            <person name="Doronina N.V."/>
            <person name="Shmareva M.N."/>
            <person name="Tarlachkov S.V."/>
            <person name="Mustakhimov I."/>
            <person name="Trotsenko Y.A."/>
        </authorList>
    </citation>
    <scope>NUCLEOTIDE SEQUENCE [LARGE SCALE GENOMIC DNA]</scope>
    <source>
        <strain evidence="2 3">PK2</strain>
    </source>
</reference>
<name>A0A1E3GZZ6_9HYPH</name>
<dbReference type="EMBL" id="MCRJ01000080">
    <property type="protein sequence ID" value="ODN69658.1"/>
    <property type="molecule type" value="Genomic_DNA"/>
</dbReference>
<protein>
    <submittedName>
        <fullName evidence="2">Uncharacterized protein</fullName>
    </submittedName>
</protein>
<accession>A0A1E3GZZ6</accession>
<dbReference type="RefSeq" id="WP_169833583.1">
    <property type="nucleotide sequence ID" value="NZ_MCRJ01000080.1"/>
</dbReference>
<dbReference type="AlphaFoldDB" id="A0A1E3GZZ6"/>
<organism evidence="2 3">
    <name type="scientific">Methylobrevis pamukkalensis</name>
    <dbReference type="NCBI Taxonomy" id="1439726"/>
    <lineage>
        <taxon>Bacteria</taxon>
        <taxon>Pseudomonadati</taxon>
        <taxon>Pseudomonadota</taxon>
        <taxon>Alphaproteobacteria</taxon>
        <taxon>Hyphomicrobiales</taxon>
        <taxon>Pleomorphomonadaceae</taxon>
        <taxon>Methylobrevis</taxon>
    </lineage>
</organism>
<comment type="caution">
    <text evidence="2">The sequence shown here is derived from an EMBL/GenBank/DDBJ whole genome shotgun (WGS) entry which is preliminary data.</text>
</comment>
<dbReference type="Proteomes" id="UP000094622">
    <property type="component" value="Unassembled WGS sequence"/>
</dbReference>
<sequence>MSPYLLLPLSFLAVFLLAYQFAWNAWNRTGRSTHDGSDGMDGGDCDGGD</sequence>
<evidence type="ECO:0000313" key="2">
    <source>
        <dbReference type="EMBL" id="ODN69658.1"/>
    </source>
</evidence>